<comment type="caution">
    <text evidence="2">The sequence shown here is derived from an EMBL/GenBank/DDBJ whole genome shotgun (WGS) entry which is preliminary data.</text>
</comment>
<dbReference type="AlphaFoldDB" id="A0A4Y8M3F4"/>
<keyword evidence="2" id="KW-0378">Hydrolase</keyword>
<dbReference type="OrthoDB" id="9789777at2"/>
<dbReference type="CDD" id="cd01012">
    <property type="entry name" value="YcaC_related"/>
    <property type="match status" value="1"/>
</dbReference>
<keyword evidence="3" id="KW-1185">Reference proteome</keyword>
<dbReference type="InterPro" id="IPR053152">
    <property type="entry name" value="Hydrolase_YcaC-like"/>
</dbReference>
<evidence type="ECO:0000313" key="3">
    <source>
        <dbReference type="Proteomes" id="UP000297900"/>
    </source>
</evidence>
<dbReference type="Pfam" id="PF00857">
    <property type="entry name" value="Isochorismatase"/>
    <property type="match status" value="1"/>
</dbReference>
<evidence type="ECO:0000313" key="2">
    <source>
        <dbReference type="EMBL" id="TFE27279.1"/>
    </source>
</evidence>
<proteinExistence type="predicted"/>
<dbReference type="Gene3D" id="3.40.50.850">
    <property type="entry name" value="Isochorismatase-like"/>
    <property type="match status" value="1"/>
</dbReference>
<dbReference type="SUPFAM" id="SSF52499">
    <property type="entry name" value="Isochorismatase-like hydrolases"/>
    <property type="match status" value="1"/>
</dbReference>
<accession>A0A4Y8M3F4</accession>
<name>A0A4Y8M3F4_9BACL</name>
<gene>
    <name evidence="2" type="ORF">E2980_09905</name>
</gene>
<dbReference type="InterPro" id="IPR000868">
    <property type="entry name" value="Isochorismatase-like_dom"/>
</dbReference>
<protein>
    <submittedName>
        <fullName evidence="2">Hydrolase</fullName>
    </submittedName>
</protein>
<evidence type="ECO:0000259" key="1">
    <source>
        <dbReference type="Pfam" id="PF00857"/>
    </source>
</evidence>
<dbReference type="Proteomes" id="UP000297900">
    <property type="component" value="Unassembled WGS sequence"/>
</dbReference>
<sequence>MALTLIATGFAAVNGTSKAAGNSEVKVLAKPVAAHQLLTPTDHSLMLIDHQPQMAFAVKSHSVELVRNNTEALAKSAKAFNVPTILTTVASKTFSGPIFPEVQKVFPDQEPIDRTTMNPWEDKNVTDKVNSFGKKKIVMAGLWTEVCLVDPVLSALDQGFEVYFISDASGGVSEEAHDMAVERMIQAGAIPMTWLQYLLELQRDWADQTHYNEVLAIAQEHAGAYGLGAFYAAEMYGAQEGK</sequence>
<dbReference type="PANTHER" id="PTHR43559">
    <property type="entry name" value="HYDROLASE YCAC-RELATED"/>
    <property type="match status" value="1"/>
</dbReference>
<dbReference type="EMBL" id="SOMN01000010">
    <property type="protein sequence ID" value="TFE27279.1"/>
    <property type="molecule type" value="Genomic_DNA"/>
</dbReference>
<organism evidence="2 3">
    <name type="scientific">Cohnella luojiensis</name>
    <dbReference type="NCBI Taxonomy" id="652876"/>
    <lineage>
        <taxon>Bacteria</taxon>
        <taxon>Bacillati</taxon>
        <taxon>Bacillota</taxon>
        <taxon>Bacilli</taxon>
        <taxon>Bacillales</taxon>
        <taxon>Paenibacillaceae</taxon>
        <taxon>Cohnella</taxon>
    </lineage>
</organism>
<dbReference type="PANTHER" id="PTHR43559:SF1">
    <property type="entry name" value="HYDROLASE"/>
    <property type="match status" value="1"/>
</dbReference>
<dbReference type="InterPro" id="IPR036380">
    <property type="entry name" value="Isochorismatase-like_sf"/>
</dbReference>
<dbReference type="GO" id="GO:0016787">
    <property type="term" value="F:hydrolase activity"/>
    <property type="evidence" value="ECO:0007669"/>
    <property type="project" value="UniProtKB-KW"/>
</dbReference>
<feature type="domain" description="Isochorismatase-like" evidence="1">
    <location>
        <begin position="45"/>
        <end position="194"/>
    </location>
</feature>
<reference evidence="2 3" key="1">
    <citation type="submission" date="2019-03" db="EMBL/GenBank/DDBJ databases">
        <title>Cohnella endophytica sp. nov., a novel endophytic bacterium isolated from bark of Sonneratia apetala.</title>
        <authorList>
            <person name="Tuo L."/>
        </authorList>
    </citation>
    <scope>NUCLEOTIDE SEQUENCE [LARGE SCALE GENOMIC DNA]</scope>
    <source>
        <strain evidence="2 3">CCTCC AB 208254</strain>
    </source>
</reference>